<evidence type="ECO:0000256" key="1">
    <source>
        <dbReference type="SAM" id="SignalP"/>
    </source>
</evidence>
<gene>
    <name evidence="2" type="ORF">IED13_08330</name>
</gene>
<reference evidence="2" key="1">
    <citation type="submission" date="2020-09" db="EMBL/GenBank/DDBJ databases">
        <title>Bosea spartocytisi sp. nov. a root nodule endophyte of Spartocytisus supranubius in the high mountain ecosystem fo the Teide National Park (Canary Islands, Spain).</title>
        <authorList>
            <person name="Pulido-Suarez L."/>
            <person name="Peix A."/>
            <person name="Igual J.M."/>
            <person name="Socas-Perez N."/>
            <person name="Velazquez E."/>
            <person name="Flores-Felix J.D."/>
            <person name="Leon-Barrios M."/>
        </authorList>
    </citation>
    <scope>NUCLEOTIDE SEQUENCE</scope>
    <source>
        <strain evidence="2">SSUT16</strain>
    </source>
</reference>
<name>A0A927E7M0_9HYPH</name>
<protein>
    <submittedName>
        <fullName evidence="2">Uncharacterized protein</fullName>
    </submittedName>
</protein>
<evidence type="ECO:0000313" key="3">
    <source>
        <dbReference type="Proteomes" id="UP000619295"/>
    </source>
</evidence>
<dbReference type="RefSeq" id="WP_191123899.1">
    <property type="nucleotide sequence ID" value="NZ_JACXWY010000004.1"/>
</dbReference>
<dbReference type="AlphaFoldDB" id="A0A927E7M0"/>
<dbReference type="Proteomes" id="UP000619295">
    <property type="component" value="Unassembled WGS sequence"/>
</dbReference>
<keyword evidence="1" id="KW-0732">Signal</keyword>
<sequence>MTLIKSTLRKFLVVAGLAGTLQALPALAQQPAPRGPPCAERTHIVEKLQETFRERIVGSGLADSGLLFELYVGPAGTWTLLVTTPGGVSCLIGGGDSWEPLPTPESFAAQ</sequence>
<dbReference type="EMBL" id="JACXWY010000004">
    <property type="protein sequence ID" value="MBD3845702.1"/>
    <property type="molecule type" value="Genomic_DNA"/>
</dbReference>
<proteinExistence type="predicted"/>
<feature type="chain" id="PRO_5036885133" evidence="1">
    <location>
        <begin position="29"/>
        <end position="110"/>
    </location>
</feature>
<keyword evidence="3" id="KW-1185">Reference proteome</keyword>
<feature type="signal peptide" evidence="1">
    <location>
        <begin position="1"/>
        <end position="28"/>
    </location>
</feature>
<organism evidence="2 3">
    <name type="scientific">Bosea spartocytisi</name>
    <dbReference type="NCBI Taxonomy" id="2773451"/>
    <lineage>
        <taxon>Bacteria</taxon>
        <taxon>Pseudomonadati</taxon>
        <taxon>Pseudomonadota</taxon>
        <taxon>Alphaproteobacteria</taxon>
        <taxon>Hyphomicrobiales</taxon>
        <taxon>Boseaceae</taxon>
        <taxon>Bosea</taxon>
    </lineage>
</organism>
<comment type="caution">
    <text evidence="2">The sequence shown here is derived from an EMBL/GenBank/DDBJ whole genome shotgun (WGS) entry which is preliminary data.</text>
</comment>
<evidence type="ECO:0000313" key="2">
    <source>
        <dbReference type="EMBL" id="MBD3845702.1"/>
    </source>
</evidence>
<accession>A0A927E7M0</accession>